<evidence type="ECO:0000313" key="2">
    <source>
        <dbReference type="EMBL" id="PPQ97090.1"/>
    </source>
</evidence>
<feature type="region of interest" description="Disordered" evidence="1">
    <location>
        <begin position="63"/>
        <end position="87"/>
    </location>
</feature>
<gene>
    <name evidence="2" type="ORF">CVT26_001018</name>
</gene>
<proteinExistence type="predicted"/>
<reference evidence="2 3" key="1">
    <citation type="journal article" date="2018" name="Evol. Lett.">
        <title>Horizontal gene cluster transfer increased hallucinogenic mushroom diversity.</title>
        <authorList>
            <person name="Reynolds H.T."/>
            <person name="Vijayakumar V."/>
            <person name="Gluck-Thaler E."/>
            <person name="Korotkin H.B."/>
            <person name="Matheny P.B."/>
            <person name="Slot J.C."/>
        </authorList>
    </citation>
    <scope>NUCLEOTIDE SEQUENCE [LARGE SCALE GENOMIC DNA]</scope>
    <source>
        <strain evidence="2 3">SRW20</strain>
    </source>
</reference>
<feature type="compositionally biased region" description="Basic and acidic residues" evidence="1">
    <location>
        <begin position="69"/>
        <end position="79"/>
    </location>
</feature>
<dbReference type="Proteomes" id="UP000284706">
    <property type="component" value="Unassembled WGS sequence"/>
</dbReference>
<keyword evidence="3" id="KW-1185">Reference proteome</keyword>
<evidence type="ECO:0000256" key="1">
    <source>
        <dbReference type="SAM" id="MobiDB-lite"/>
    </source>
</evidence>
<comment type="caution">
    <text evidence="2">The sequence shown here is derived from an EMBL/GenBank/DDBJ whole genome shotgun (WGS) entry which is preliminary data.</text>
</comment>
<dbReference type="EMBL" id="NHYE01001292">
    <property type="protein sequence ID" value="PPQ97090.1"/>
    <property type="molecule type" value="Genomic_DNA"/>
</dbReference>
<evidence type="ECO:0000313" key="3">
    <source>
        <dbReference type="Proteomes" id="UP000284706"/>
    </source>
</evidence>
<protein>
    <submittedName>
        <fullName evidence="2">Uncharacterized protein</fullName>
    </submittedName>
</protein>
<accession>A0A409Y243</accession>
<name>A0A409Y243_9AGAR</name>
<dbReference type="AlphaFoldDB" id="A0A409Y243"/>
<sequence length="87" mass="9555">MTWAAASCIHGGFDGLWVGAWEGTDMDTHHPPSAQDDVPKLPSLNSCKLTSLLKTPRGTYTLSSTPLLRETDRRLHEQEGDFEEATA</sequence>
<organism evidence="2 3">
    <name type="scientific">Gymnopilus dilepis</name>
    <dbReference type="NCBI Taxonomy" id="231916"/>
    <lineage>
        <taxon>Eukaryota</taxon>
        <taxon>Fungi</taxon>
        <taxon>Dikarya</taxon>
        <taxon>Basidiomycota</taxon>
        <taxon>Agaricomycotina</taxon>
        <taxon>Agaricomycetes</taxon>
        <taxon>Agaricomycetidae</taxon>
        <taxon>Agaricales</taxon>
        <taxon>Agaricineae</taxon>
        <taxon>Hymenogastraceae</taxon>
        <taxon>Gymnopilus</taxon>
    </lineage>
</organism>
<dbReference type="InParanoid" id="A0A409Y243"/>